<dbReference type="eggNOG" id="KOG0143">
    <property type="taxonomic scope" value="Eukaryota"/>
</dbReference>
<evidence type="ECO:0000259" key="4">
    <source>
        <dbReference type="PROSITE" id="PS51471"/>
    </source>
</evidence>
<evidence type="ECO:0000256" key="1">
    <source>
        <dbReference type="ARBA" id="ARBA00022723"/>
    </source>
</evidence>
<evidence type="ECO:0000313" key="5">
    <source>
        <dbReference type="EMBL" id="EFJ36516.1"/>
    </source>
</evidence>
<dbReference type="GO" id="GO:0046872">
    <property type="term" value="F:metal ion binding"/>
    <property type="evidence" value="ECO:0007669"/>
    <property type="project" value="UniProtKB-KW"/>
</dbReference>
<dbReference type="HOGENOM" id="CLU_010119_16_3_1"/>
<dbReference type="KEGG" id="smo:SELMODRAFT_450779"/>
<keyword evidence="3" id="KW-0560">Oxidoreductase</keyword>
<dbReference type="Proteomes" id="UP000001514">
    <property type="component" value="Unassembled WGS sequence"/>
</dbReference>
<feature type="domain" description="Fe2OG dioxygenase" evidence="4">
    <location>
        <begin position="216"/>
        <end position="315"/>
    </location>
</feature>
<dbReference type="Gene3D" id="2.60.120.330">
    <property type="entry name" value="B-lactam Antibiotic, Isopenicillin N Synthase, Chain"/>
    <property type="match status" value="1"/>
</dbReference>
<dbReference type="InterPro" id="IPR026992">
    <property type="entry name" value="DIOX_N"/>
</dbReference>
<dbReference type="SUPFAM" id="SSF51197">
    <property type="entry name" value="Clavaminate synthase-like"/>
    <property type="match status" value="1"/>
</dbReference>
<evidence type="ECO:0000256" key="3">
    <source>
        <dbReference type="RuleBase" id="RU003682"/>
    </source>
</evidence>
<organism evidence="6">
    <name type="scientific">Selaginella moellendorffii</name>
    <name type="common">Spikemoss</name>
    <dbReference type="NCBI Taxonomy" id="88036"/>
    <lineage>
        <taxon>Eukaryota</taxon>
        <taxon>Viridiplantae</taxon>
        <taxon>Streptophyta</taxon>
        <taxon>Embryophyta</taxon>
        <taxon>Tracheophyta</taxon>
        <taxon>Lycopodiopsida</taxon>
        <taxon>Selaginellales</taxon>
        <taxon>Selaginellaceae</taxon>
        <taxon>Selaginella</taxon>
    </lineage>
</organism>
<evidence type="ECO:0000256" key="2">
    <source>
        <dbReference type="ARBA" id="ARBA00023004"/>
    </source>
</evidence>
<comment type="similarity">
    <text evidence="3">Belongs to the iron/ascorbate-dependent oxidoreductase family.</text>
</comment>
<dbReference type="Pfam" id="PF03171">
    <property type="entry name" value="2OG-FeII_Oxy"/>
    <property type="match status" value="1"/>
</dbReference>
<dbReference type="InterPro" id="IPR050231">
    <property type="entry name" value="Iron_ascorbate_oxido_reductase"/>
</dbReference>
<dbReference type="InterPro" id="IPR027443">
    <property type="entry name" value="IPNS-like_sf"/>
</dbReference>
<keyword evidence="6" id="KW-1185">Reference proteome</keyword>
<dbReference type="Gramene" id="EFJ36516">
    <property type="protein sequence ID" value="EFJ36516"/>
    <property type="gene ID" value="SELMODRAFT_450779"/>
</dbReference>
<gene>
    <name evidence="5" type="primary">GA20oxL2-2</name>
    <name evidence="5" type="ORF">SELMODRAFT_450779</name>
</gene>
<dbReference type="PANTHER" id="PTHR47990">
    <property type="entry name" value="2-OXOGLUTARATE (2OG) AND FE(II)-DEPENDENT OXYGENASE SUPERFAMILY PROTEIN-RELATED"/>
    <property type="match status" value="1"/>
</dbReference>
<proteinExistence type="inferred from homology"/>
<protein>
    <submittedName>
        <fullName evidence="5">Uncharacterized protein GA20oxL2-2</fullName>
    </submittedName>
</protein>
<accession>D8QVT9</accession>
<dbReference type="PROSITE" id="PS51471">
    <property type="entry name" value="FE2OG_OXY"/>
    <property type="match status" value="1"/>
</dbReference>
<dbReference type="STRING" id="88036.D8QVT9"/>
<evidence type="ECO:0000313" key="6">
    <source>
        <dbReference type="Proteomes" id="UP000001514"/>
    </source>
</evidence>
<name>D8QVT9_SELML</name>
<dbReference type="InterPro" id="IPR005123">
    <property type="entry name" value="Oxoglu/Fe-dep_dioxygenase_dom"/>
</dbReference>
<dbReference type="InParanoid" id="D8QVT9"/>
<dbReference type="Pfam" id="PF14226">
    <property type="entry name" value="DIOX_N"/>
    <property type="match status" value="1"/>
</dbReference>
<dbReference type="InterPro" id="IPR044861">
    <property type="entry name" value="IPNS-like_FE2OG_OXY"/>
</dbReference>
<dbReference type="GO" id="GO:0016491">
    <property type="term" value="F:oxidoreductase activity"/>
    <property type="evidence" value="ECO:0007669"/>
    <property type="project" value="UniProtKB-KW"/>
</dbReference>
<keyword evidence="1 3" id="KW-0479">Metal-binding</keyword>
<keyword evidence="2 3" id="KW-0408">Iron</keyword>
<dbReference type="EMBL" id="GL377567">
    <property type="protein sequence ID" value="EFJ36516.1"/>
    <property type="molecule type" value="Genomic_DNA"/>
</dbReference>
<sequence length="368" mass="41448">MVVKLPKHSKMAPTQGGTQGGVDYKLTTFLQGSLTLDDYVWSQEEWPKVAYNDYNDEDTVPIIDISLLRSEDAATRSKGLKDLMEAAREWGFFRLVNHGVLSDVTEKLESEGKELFALPLEQKKKAVRLPDSIIGYYFGAESVFSKAWLEAFHFSGDKEVTDNMIRQVSPENFNELSVHNYIDAYQKLAIEVVELMAIALGLEPSTFSKYTATKGDKSTVRVCYYPPCPQPQQTLGQRPHADPILITIVHQDDVGGLQILKNNRWIAVKPEPGTVVVNVGDTLQVLSNDIYPSVQHQVVLNSERSRLSMAFFLIPEADALIVPAKGLVDDEHPVRHPPFIYRDYRKSYGERRAVGKSHLESFYTLKDA</sequence>
<reference evidence="5 6" key="1">
    <citation type="journal article" date="2011" name="Science">
        <title>The Selaginella genome identifies genetic changes associated with the evolution of vascular plants.</title>
        <authorList>
            <person name="Banks J.A."/>
            <person name="Nishiyama T."/>
            <person name="Hasebe M."/>
            <person name="Bowman J.L."/>
            <person name="Gribskov M."/>
            <person name="dePamphilis C."/>
            <person name="Albert V.A."/>
            <person name="Aono N."/>
            <person name="Aoyama T."/>
            <person name="Ambrose B.A."/>
            <person name="Ashton N.W."/>
            <person name="Axtell M.J."/>
            <person name="Barker E."/>
            <person name="Barker M.S."/>
            <person name="Bennetzen J.L."/>
            <person name="Bonawitz N.D."/>
            <person name="Chapple C."/>
            <person name="Cheng C."/>
            <person name="Correa L.G."/>
            <person name="Dacre M."/>
            <person name="DeBarry J."/>
            <person name="Dreyer I."/>
            <person name="Elias M."/>
            <person name="Engstrom E.M."/>
            <person name="Estelle M."/>
            <person name="Feng L."/>
            <person name="Finet C."/>
            <person name="Floyd S.K."/>
            <person name="Frommer W.B."/>
            <person name="Fujita T."/>
            <person name="Gramzow L."/>
            <person name="Gutensohn M."/>
            <person name="Harholt J."/>
            <person name="Hattori M."/>
            <person name="Heyl A."/>
            <person name="Hirai T."/>
            <person name="Hiwatashi Y."/>
            <person name="Ishikawa M."/>
            <person name="Iwata M."/>
            <person name="Karol K.G."/>
            <person name="Koehler B."/>
            <person name="Kolukisaoglu U."/>
            <person name="Kubo M."/>
            <person name="Kurata T."/>
            <person name="Lalonde S."/>
            <person name="Li K."/>
            <person name="Li Y."/>
            <person name="Litt A."/>
            <person name="Lyons E."/>
            <person name="Manning G."/>
            <person name="Maruyama T."/>
            <person name="Michael T.P."/>
            <person name="Mikami K."/>
            <person name="Miyazaki S."/>
            <person name="Morinaga S."/>
            <person name="Murata T."/>
            <person name="Mueller-Roeber B."/>
            <person name="Nelson D.R."/>
            <person name="Obara M."/>
            <person name="Oguri Y."/>
            <person name="Olmstead R.G."/>
            <person name="Onodera N."/>
            <person name="Petersen B.L."/>
            <person name="Pils B."/>
            <person name="Prigge M."/>
            <person name="Rensing S.A."/>
            <person name="Riano-Pachon D.M."/>
            <person name="Roberts A.W."/>
            <person name="Sato Y."/>
            <person name="Scheller H.V."/>
            <person name="Schulz B."/>
            <person name="Schulz C."/>
            <person name="Shakirov E.V."/>
            <person name="Shibagaki N."/>
            <person name="Shinohara N."/>
            <person name="Shippen D.E."/>
            <person name="Soerensen I."/>
            <person name="Sotooka R."/>
            <person name="Sugimoto N."/>
            <person name="Sugita M."/>
            <person name="Sumikawa N."/>
            <person name="Tanurdzic M."/>
            <person name="Theissen G."/>
            <person name="Ulvskov P."/>
            <person name="Wakazuki S."/>
            <person name="Weng J.K."/>
            <person name="Willats W.W."/>
            <person name="Wipf D."/>
            <person name="Wolf P.G."/>
            <person name="Yang L."/>
            <person name="Zimmer A.D."/>
            <person name="Zhu Q."/>
            <person name="Mitros T."/>
            <person name="Hellsten U."/>
            <person name="Loque D."/>
            <person name="Otillar R."/>
            <person name="Salamov A."/>
            <person name="Schmutz J."/>
            <person name="Shapiro H."/>
            <person name="Lindquist E."/>
            <person name="Lucas S."/>
            <person name="Rokhsar D."/>
            <person name="Grigoriev I.V."/>
        </authorList>
    </citation>
    <scope>NUCLEOTIDE SEQUENCE [LARGE SCALE GENOMIC DNA]</scope>
</reference>
<dbReference type="AlphaFoldDB" id="D8QVT9"/>